<dbReference type="PATRIC" id="fig|937777.3.peg.3178"/>
<evidence type="ECO:0000313" key="3">
    <source>
        <dbReference type="Proteomes" id="UP000010467"/>
    </source>
</evidence>
<name>L0A5B7_DEIPD</name>
<reference evidence="3" key="1">
    <citation type="submission" date="2012-03" db="EMBL/GenBank/DDBJ databases">
        <title>Complete sequence of chromosome of Deinococcus peraridilitoris DSM 19664.</title>
        <authorList>
            <person name="Lucas S."/>
            <person name="Copeland A."/>
            <person name="Lapidus A."/>
            <person name="Glavina del Rio T."/>
            <person name="Dalin E."/>
            <person name="Tice H."/>
            <person name="Bruce D."/>
            <person name="Goodwin L."/>
            <person name="Pitluck S."/>
            <person name="Peters L."/>
            <person name="Mikhailova N."/>
            <person name="Lu M."/>
            <person name="Kyrpides N."/>
            <person name="Mavromatis K."/>
            <person name="Ivanova N."/>
            <person name="Brettin T."/>
            <person name="Detter J.C."/>
            <person name="Han C."/>
            <person name="Larimer F."/>
            <person name="Land M."/>
            <person name="Hauser L."/>
            <person name="Markowitz V."/>
            <person name="Cheng J.-F."/>
            <person name="Hugenholtz P."/>
            <person name="Woyke T."/>
            <person name="Wu D."/>
            <person name="Pukall R."/>
            <person name="Steenblock K."/>
            <person name="Brambilla E."/>
            <person name="Klenk H.-P."/>
            <person name="Eisen J.A."/>
        </authorList>
    </citation>
    <scope>NUCLEOTIDE SEQUENCE [LARGE SCALE GENOMIC DNA]</scope>
    <source>
        <strain evidence="3">DSM 19664 / LMG 22246 / CIP 109416 / KR-200</strain>
    </source>
</reference>
<dbReference type="RefSeq" id="WP_015236907.1">
    <property type="nucleotide sequence ID" value="NC_019793.1"/>
</dbReference>
<dbReference type="HOGENOM" id="CLU_1913606_0_0_0"/>
<dbReference type="Pfam" id="PF26309">
    <property type="entry name" value="DUF8082"/>
    <property type="match status" value="1"/>
</dbReference>
<dbReference type="STRING" id="937777.Deipe_3164"/>
<gene>
    <name evidence="2" type="ordered locus">Deipe_3164</name>
</gene>
<evidence type="ECO:0000313" key="2">
    <source>
        <dbReference type="EMBL" id="AFZ68609.1"/>
    </source>
</evidence>
<protein>
    <recommendedName>
        <fullName evidence="1">DUF8082 domain-containing protein</fullName>
    </recommendedName>
</protein>
<dbReference type="Proteomes" id="UP000010467">
    <property type="component" value="Chromosome"/>
</dbReference>
<dbReference type="OrthoDB" id="72988at2"/>
<feature type="domain" description="DUF8082" evidence="1">
    <location>
        <begin position="91"/>
        <end position="145"/>
    </location>
</feature>
<dbReference type="KEGG" id="dpd:Deipe_3164"/>
<keyword evidence="3" id="KW-1185">Reference proteome</keyword>
<dbReference type="EMBL" id="CP003382">
    <property type="protein sequence ID" value="AFZ68609.1"/>
    <property type="molecule type" value="Genomic_DNA"/>
</dbReference>
<sequence>MNATSVPLPTPLQEDTMLPFALWRVADLINGEHSVAVMASQLGMAVGDVQSALKAIEQHLGLALAAVGDRATPVESTSAPLLSGEDLFDLVSKTAVELIGPVGEVIVEDAIDELGEDVGAADLILRVAQDLREPQRSAFLGRIRAKGLS</sequence>
<dbReference type="InterPro" id="IPR058395">
    <property type="entry name" value="DUF8082"/>
</dbReference>
<organism evidence="2 3">
    <name type="scientific">Deinococcus peraridilitoris (strain DSM 19664 / LMG 22246 / CIP 109416 / KR-200)</name>
    <dbReference type="NCBI Taxonomy" id="937777"/>
    <lineage>
        <taxon>Bacteria</taxon>
        <taxon>Thermotogati</taxon>
        <taxon>Deinococcota</taxon>
        <taxon>Deinococci</taxon>
        <taxon>Deinococcales</taxon>
        <taxon>Deinococcaceae</taxon>
        <taxon>Deinococcus</taxon>
    </lineage>
</organism>
<accession>L0A5B7</accession>
<dbReference type="AlphaFoldDB" id="L0A5B7"/>
<evidence type="ECO:0000259" key="1">
    <source>
        <dbReference type="Pfam" id="PF26309"/>
    </source>
</evidence>
<proteinExistence type="predicted"/>